<keyword evidence="5" id="KW-0863">Zinc-finger</keyword>
<evidence type="ECO:0000256" key="6">
    <source>
        <dbReference type="PROSITE-ProRule" id="PRU01240"/>
    </source>
</evidence>
<reference evidence="10" key="1">
    <citation type="submission" date="2015-09" db="EMBL/GenBank/DDBJ databases">
        <authorList>
            <consortium name="Pathogen Informatics"/>
        </authorList>
    </citation>
    <scope>NUCLEOTIDE SEQUENCE [LARGE SCALE GENOMIC DNA]</scope>
    <source>
        <strain evidence="10">Lake Konstanz</strain>
    </source>
</reference>
<dbReference type="GO" id="GO:0006508">
    <property type="term" value="P:proteolysis"/>
    <property type="evidence" value="ECO:0007669"/>
    <property type="project" value="UniProtKB-KW"/>
</dbReference>
<proteinExistence type="inferred from homology"/>
<feature type="active site" description="Charge relay system" evidence="6">
    <location>
        <position position="1033"/>
    </location>
</feature>
<dbReference type="PROSITE" id="PS00138">
    <property type="entry name" value="SUBTILASE_SER"/>
    <property type="match status" value="1"/>
</dbReference>
<evidence type="ECO:0000256" key="7">
    <source>
        <dbReference type="SAM" id="MobiDB-lite"/>
    </source>
</evidence>
<dbReference type="PROSITE" id="PS00028">
    <property type="entry name" value="ZINC_FINGER_C2H2_1"/>
    <property type="match status" value="1"/>
</dbReference>
<dbReference type="PROSITE" id="PS50157">
    <property type="entry name" value="ZINC_FINGER_C2H2_2"/>
    <property type="match status" value="1"/>
</dbReference>
<evidence type="ECO:0000256" key="2">
    <source>
        <dbReference type="ARBA" id="ARBA00022670"/>
    </source>
</evidence>
<evidence type="ECO:0000259" key="8">
    <source>
        <dbReference type="PROSITE" id="PS50157"/>
    </source>
</evidence>
<dbReference type="InterPro" id="IPR023828">
    <property type="entry name" value="Peptidase_S8_Ser-AS"/>
</dbReference>
<keyword evidence="10" id="KW-1185">Reference proteome</keyword>
<dbReference type="GO" id="GO:0008270">
    <property type="term" value="F:zinc ion binding"/>
    <property type="evidence" value="ECO:0007669"/>
    <property type="project" value="UniProtKB-KW"/>
</dbReference>
<keyword evidence="4 6" id="KW-0720">Serine protease</keyword>
<dbReference type="SMART" id="SM00355">
    <property type="entry name" value="ZnF_C2H2"/>
    <property type="match status" value="4"/>
</dbReference>
<organism evidence="9 10">
    <name type="scientific">Bodo saltans</name>
    <name type="common">Flagellated protozoan</name>
    <dbReference type="NCBI Taxonomy" id="75058"/>
    <lineage>
        <taxon>Eukaryota</taxon>
        <taxon>Discoba</taxon>
        <taxon>Euglenozoa</taxon>
        <taxon>Kinetoplastea</taxon>
        <taxon>Metakinetoplastina</taxon>
        <taxon>Eubodonida</taxon>
        <taxon>Bodonidae</taxon>
        <taxon>Bodo</taxon>
    </lineage>
</organism>
<feature type="active site" description="Charge relay system" evidence="6">
    <location>
        <position position="842"/>
    </location>
</feature>
<comment type="similarity">
    <text evidence="1 6">Belongs to the peptidase S8 family.</text>
</comment>
<dbReference type="InterPro" id="IPR015500">
    <property type="entry name" value="Peptidase_S8_subtilisin-rel"/>
</dbReference>
<dbReference type="InterPro" id="IPR036852">
    <property type="entry name" value="Peptidase_S8/S53_dom_sf"/>
</dbReference>
<feature type="region of interest" description="Disordered" evidence="7">
    <location>
        <begin position="166"/>
        <end position="186"/>
    </location>
</feature>
<dbReference type="Pfam" id="PF00082">
    <property type="entry name" value="Peptidase_S8"/>
    <property type="match status" value="1"/>
</dbReference>
<protein>
    <submittedName>
        <fullName evidence="9">Peptidase, putative</fullName>
    </submittedName>
</protein>
<dbReference type="Proteomes" id="UP000051952">
    <property type="component" value="Unassembled WGS sequence"/>
</dbReference>
<evidence type="ECO:0000313" key="9">
    <source>
        <dbReference type="EMBL" id="CUG85738.1"/>
    </source>
</evidence>
<evidence type="ECO:0000256" key="3">
    <source>
        <dbReference type="ARBA" id="ARBA00022801"/>
    </source>
</evidence>
<keyword evidence="5" id="KW-0862">Zinc</keyword>
<dbReference type="PANTHER" id="PTHR43806:SF66">
    <property type="entry name" value="SERIN ENDOPEPTIDASE"/>
    <property type="match status" value="1"/>
</dbReference>
<sequence>MSNIDREKNLKVLIKNGTLVADILGMHHQLFDVASATLKPLVFLDALSSRISLHNRGFDPDGVKKMRRVFAALADKKVNYSTLQSICSGGNTNKFEVRTAVESLGISSSELRHCFACEKGAKFRMIINMWEAHICRKVSKVRSRIEIIHANALIALCKRYASRLEDSSDSDSYDDSDSSDDSDDSDCDLELNVAQLQSLGISASEWRCCGYLTNSKDEKHFSRKKCVEDIRSAVVRASSLCSVKYILDNCAALRFIGGKATNALIDELQFANRSKSPTNAWTKGFGLTCMFNPSCQWKTKSVDQPWEKFEEHVQSAHGMKSLELALTFDNRQYDVDNDPFALVSPSDLFLFQKQKGRSSNFFCPCCLFCGTDTLTALTYNEVRVHIYEHHYEENNVESVAQRKFSEQILLDFLQRESMKTSIFNGSYVQICAPADRLDERILIKRTKKSSAQCLVCNLQCSSHESANEHMLQLHPDHFKGQTTVCAQCACPPFASFHEFQQHYVDKHLDVSQRPLVCPFCAGTFVDEDPTNFKNHIKKAGRQMQCPIQKCSKQFDVVSELLDHLRGKKHKCYKYAETIGLSAFYFRSLLRGSFVPDRVFLARVSQKQLKSTTDLSGDLKLTNCTVTLKVRQSPNKDPRPFVNGPCCLWRMPAGQQYYDQTSIWSARTNGIGEAALVIPEASYLDEIHLAILDRPVAKLTANGTFSQLSDAQLANNDWPANQIEIFPNSVVNVQRGRFLQVTVTFRLRLLNEVAPNSTPSMPNVVKVAVIDEPIQLKHPMLEHSLEVGDLQPGAFLQPYLTVCHSKLKKKFSAQNAALPALTGALAASMQSAGLTVDGATTPHGTNVAGLVLVGANVQSNSTTVRTLQIRPYNVSYCQWRHLGITRAMSTELIVTQIYQAIDDGCAIINLSFAFKSGSLLDSDLEKAITVARNHHRVVIAAAGNDSETMQKSISFPAGAPGAVAVGALCLRTPSNHSLYRIPQKGRDHAVCAFSNNIVPMAKQGSFPDFLVLANGLQSYGPFPDNAYGVLAGTSMAAPIVSGFAGGAVCRHNGNLCDHQGAPDFEKIERIVESSLKKSSLSQVQQHKFVGGGP</sequence>
<dbReference type="PRINTS" id="PR00723">
    <property type="entry name" value="SUBTILISIN"/>
</dbReference>
<accession>A0A0S4J372</accession>
<keyword evidence="3 6" id="KW-0378">Hydrolase</keyword>
<dbReference type="InterPro" id="IPR013087">
    <property type="entry name" value="Znf_C2H2_type"/>
</dbReference>
<dbReference type="PROSITE" id="PS51892">
    <property type="entry name" value="SUBTILASE"/>
    <property type="match status" value="1"/>
</dbReference>
<dbReference type="EMBL" id="CYKH01001190">
    <property type="protein sequence ID" value="CUG85738.1"/>
    <property type="molecule type" value="Genomic_DNA"/>
</dbReference>
<dbReference type="VEuPathDB" id="TriTrypDB:BSAL_90595"/>
<keyword evidence="2 6" id="KW-0645">Protease</keyword>
<dbReference type="GO" id="GO:0004252">
    <property type="term" value="F:serine-type endopeptidase activity"/>
    <property type="evidence" value="ECO:0007669"/>
    <property type="project" value="UniProtKB-UniRule"/>
</dbReference>
<evidence type="ECO:0000313" key="10">
    <source>
        <dbReference type="Proteomes" id="UP000051952"/>
    </source>
</evidence>
<evidence type="ECO:0000256" key="1">
    <source>
        <dbReference type="ARBA" id="ARBA00011073"/>
    </source>
</evidence>
<feature type="active site" description="Charge relay system" evidence="6">
    <location>
        <position position="770"/>
    </location>
</feature>
<feature type="compositionally biased region" description="Acidic residues" evidence="7">
    <location>
        <begin position="167"/>
        <end position="186"/>
    </location>
</feature>
<dbReference type="AlphaFoldDB" id="A0A0S4J372"/>
<dbReference type="SUPFAM" id="SSF52743">
    <property type="entry name" value="Subtilisin-like"/>
    <property type="match status" value="1"/>
</dbReference>
<dbReference type="Gene3D" id="3.40.50.200">
    <property type="entry name" value="Peptidase S8/S53 domain"/>
    <property type="match status" value="1"/>
</dbReference>
<feature type="domain" description="C2H2-type" evidence="8">
    <location>
        <begin position="543"/>
        <end position="574"/>
    </location>
</feature>
<dbReference type="CDD" id="cd00306">
    <property type="entry name" value="Peptidases_S8_S53"/>
    <property type="match status" value="1"/>
</dbReference>
<gene>
    <name evidence="9" type="ORF">BSAL_90595</name>
</gene>
<dbReference type="GO" id="GO:0005615">
    <property type="term" value="C:extracellular space"/>
    <property type="evidence" value="ECO:0007669"/>
    <property type="project" value="TreeGrafter"/>
</dbReference>
<evidence type="ECO:0000256" key="5">
    <source>
        <dbReference type="PROSITE-ProRule" id="PRU00042"/>
    </source>
</evidence>
<name>A0A0S4J372_BODSA</name>
<dbReference type="InterPro" id="IPR050131">
    <property type="entry name" value="Peptidase_S8_subtilisin-like"/>
</dbReference>
<evidence type="ECO:0000256" key="4">
    <source>
        <dbReference type="ARBA" id="ARBA00022825"/>
    </source>
</evidence>
<dbReference type="InterPro" id="IPR000209">
    <property type="entry name" value="Peptidase_S8/S53_dom"/>
</dbReference>
<keyword evidence="5" id="KW-0479">Metal-binding</keyword>
<dbReference type="PANTHER" id="PTHR43806">
    <property type="entry name" value="PEPTIDASE S8"/>
    <property type="match status" value="1"/>
</dbReference>